<evidence type="ECO:0000313" key="2">
    <source>
        <dbReference type="EMBL" id="KAK5848164.1"/>
    </source>
</evidence>
<comment type="caution">
    <text evidence="2">The sequence shown here is derived from an EMBL/GenBank/DDBJ whole genome shotgun (WGS) entry which is preliminary data.</text>
</comment>
<dbReference type="EMBL" id="JAUZQC010000025">
    <property type="protein sequence ID" value="KAK5848164.1"/>
    <property type="molecule type" value="Genomic_DNA"/>
</dbReference>
<dbReference type="Proteomes" id="UP001346869">
    <property type="component" value="Unassembled WGS sequence"/>
</dbReference>
<accession>A0AAN7WVI1</accession>
<proteinExistence type="predicted"/>
<keyword evidence="3" id="KW-1185">Reference proteome</keyword>
<dbReference type="AlphaFoldDB" id="A0AAN7WVI1"/>
<gene>
    <name evidence="2" type="ORF">PBY51_005803</name>
</gene>
<feature type="chain" id="PRO_5042899947" evidence="1">
    <location>
        <begin position="20"/>
        <end position="99"/>
    </location>
</feature>
<reference evidence="2 3" key="2">
    <citation type="journal article" date="2023" name="Mol. Biol. Evol.">
        <title>Genomics of Secondarily Temperate Adaptation in the Only Non-Antarctic Icefish.</title>
        <authorList>
            <person name="Rivera-Colon A.G."/>
            <person name="Rayamajhi N."/>
            <person name="Minhas B.F."/>
            <person name="Madrigal G."/>
            <person name="Bilyk K.T."/>
            <person name="Yoon V."/>
            <person name="Hune M."/>
            <person name="Gregory S."/>
            <person name="Cheng C.H.C."/>
            <person name="Catchen J.M."/>
        </authorList>
    </citation>
    <scope>NUCLEOTIDE SEQUENCE [LARGE SCALE GENOMIC DNA]</scope>
    <source>
        <strain evidence="2">JMC-PN-2008</strain>
    </source>
</reference>
<reference evidence="2 3" key="1">
    <citation type="journal article" date="2023" name="Genes (Basel)">
        <title>Chromosome-Level Genome Assembly and Circadian Gene Repertoire of the Patagonia Blennie Eleginops maclovinus-The Closest Ancestral Proxy of Antarctic Cryonotothenioids.</title>
        <authorList>
            <person name="Cheng C.C."/>
            <person name="Rivera-Colon A.G."/>
            <person name="Minhas B.F."/>
            <person name="Wilson L."/>
            <person name="Rayamajhi N."/>
            <person name="Vargas-Chacoff L."/>
            <person name="Catchen J.M."/>
        </authorList>
    </citation>
    <scope>NUCLEOTIDE SEQUENCE [LARGE SCALE GENOMIC DNA]</scope>
    <source>
        <strain evidence="2">JMC-PN-2008</strain>
    </source>
</reference>
<keyword evidence="1" id="KW-0732">Signal</keyword>
<protein>
    <submittedName>
        <fullName evidence="2">Uncharacterized protein</fullName>
    </submittedName>
</protein>
<name>A0AAN7WVI1_ELEMC</name>
<evidence type="ECO:0000313" key="3">
    <source>
        <dbReference type="Proteomes" id="UP001346869"/>
    </source>
</evidence>
<sequence length="99" mass="10951">MCLLLWVIGATVILSKVQTYSDDDDDDDDEEDLEHYNESYILTISENIEDIDSYPSSGDYSFNSIENHSSSSSYSSSSSSTANPLCLLFVLLVSFILGC</sequence>
<organism evidence="2 3">
    <name type="scientific">Eleginops maclovinus</name>
    <name type="common">Patagonian blennie</name>
    <name type="synonym">Eleginus maclovinus</name>
    <dbReference type="NCBI Taxonomy" id="56733"/>
    <lineage>
        <taxon>Eukaryota</taxon>
        <taxon>Metazoa</taxon>
        <taxon>Chordata</taxon>
        <taxon>Craniata</taxon>
        <taxon>Vertebrata</taxon>
        <taxon>Euteleostomi</taxon>
        <taxon>Actinopterygii</taxon>
        <taxon>Neopterygii</taxon>
        <taxon>Teleostei</taxon>
        <taxon>Neoteleostei</taxon>
        <taxon>Acanthomorphata</taxon>
        <taxon>Eupercaria</taxon>
        <taxon>Perciformes</taxon>
        <taxon>Notothenioidei</taxon>
        <taxon>Eleginopidae</taxon>
        <taxon>Eleginops</taxon>
    </lineage>
</organism>
<feature type="signal peptide" evidence="1">
    <location>
        <begin position="1"/>
        <end position="19"/>
    </location>
</feature>
<evidence type="ECO:0000256" key="1">
    <source>
        <dbReference type="SAM" id="SignalP"/>
    </source>
</evidence>